<evidence type="ECO:0000313" key="1">
    <source>
        <dbReference type="EMBL" id="CAL5994178.1"/>
    </source>
</evidence>
<keyword evidence="2" id="KW-1185">Reference proteome</keyword>
<name>A0ABP1HGW9_9EUKA</name>
<organism evidence="1 2">
    <name type="scientific">Hexamita inflata</name>
    <dbReference type="NCBI Taxonomy" id="28002"/>
    <lineage>
        <taxon>Eukaryota</taxon>
        <taxon>Metamonada</taxon>
        <taxon>Diplomonadida</taxon>
        <taxon>Hexamitidae</taxon>
        <taxon>Hexamitinae</taxon>
        <taxon>Hexamita</taxon>
    </lineage>
</organism>
<evidence type="ECO:0000313" key="2">
    <source>
        <dbReference type="Proteomes" id="UP001642409"/>
    </source>
</evidence>
<accession>A0ABP1HGW9</accession>
<reference evidence="1 2" key="1">
    <citation type="submission" date="2024-07" db="EMBL/GenBank/DDBJ databases">
        <authorList>
            <person name="Akdeniz Z."/>
        </authorList>
    </citation>
    <scope>NUCLEOTIDE SEQUENCE [LARGE SCALE GENOMIC DNA]</scope>
</reference>
<proteinExistence type="predicted"/>
<gene>
    <name evidence="1" type="ORF">HINF_LOCUS13425</name>
</gene>
<dbReference type="Proteomes" id="UP001642409">
    <property type="component" value="Unassembled WGS sequence"/>
</dbReference>
<protein>
    <submittedName>
        <fullName evidence="1">Hypothetical_protein</fullName>
    </submittedName>
</protein>
<sequence length="107" mass="11889">MVGNSQDGSSVQKRLCVFSPIAYTLPSASKQSIPFVRTDIWIILDALKGSQMIVQSFKYSSMLQQEISHEPRAQRLLDVTTKSTPFKQVTSLSFSSKSTINNAFSLL</sequence>
<comment type="caution">
    <text evidence="1">The sequence shown here is derived from an EMBL/GenBank/DDBJ whole genome shotgun (WGS) entry which is preliminary data.</text>
</comment>
<dbReference type="EMBL" id="CAXDID020000031">
    <property type="protein sequence ID" value="CAL5994178.1"/>
    <property type="molecule type" value="Genomic_DNA"/>
</dbReference>